<feature type="compositionally biased region" description="Polar residues" evidence="7">
    <location>
        <begin position="198"/>
        <end position="212"/>
    </location>
</feature>
<feature type="compositionally biased region" description="Pro residues" evidence="7">
    <location>
        <begin position="545"/>
        <end position="554"/>
    </location>
</feature>
<dbReference type="InterPro" id="IPR043404">
    <property type="entry name" value="ATAXIN1-like"/>
</dbReference>
<dbReference type="Proteomes" id="UP000695000">
    <property type="component" value="Unplaced"/>
</dbReference>
<keyword evidence="5" id="KW-0804">Transcription</keyword>
<protein>
    <submittedName>
        <fullName evidence="10">Myosin-G heavy chain-like</fullName>
    </submittedName>
</protein>
<evidence type="ECO:0000256" key="4">
    <source>
        <dbReference type="ARBA" id="ARBA00023125"/>
    </source>
</evidence>
<evidence type="ECO:0000256" key="1">
    <source>
        <dbReference type="ARBA" id="ARBA00004123"/>
    </source>
</evidence>
<evidence type="ECO:0000256" key="2">
    <source>
        <dbReference type="ARBA" id="ARBA00022491"/>
    </source>
</evidence>
<feature type="compositionally biased region" description="Basic residues" evidence="7">
    <location>
        <begin position="305"/>
        <end position="326"/>
    </location>
</feature>
<evidence type="ECO:0000313" key="9">
    <source>
        <dbReference type="Proteomes" id="UP000695000"/>
    </source>
</evidence>
<feature type="region of interest" description="Disordered" evidence="7">
    <location>
        <begin position="165"/>
        <end position="343"/>
    </location>
</feature>
<dbReference type="PROSITE" id="PS51148">
    <property type="entry name" value="AXH"/>
    <property type="match status" value="1"/>
</dbReference>
<feature type="region of interest" description="Disordered" evidence="7">
    <location>
        <begin position="539"/>
        <end position="580"/>
    </location>
</feature>
<comment type="subcellular location">
    <subcellularLocation>
        <location evidence="1">Nucleus</location>
    </subcellularLocation>
</comment>
<reference evidence="10" key="1">
    <citation type="submission" date="2025-08" db="UniProtKB">
        <authorList>
            <consortium name="RefSeq"/>
        </authorList>
    </citation>
    <scope>IDENTIFICATION</scope>
    <source>
        <tissue evidence="10">Whole Larva</tissue>
    </source>
</reference>
<evidence type="ECO:0000313" key="10">
    <source>
        <dbReference type="RefSeq" id="XP_017786533.1"/>
    </source>
</evidence>
<feature type="compositionally biased region" description="Low complexity" evidence="7">
    <location>
        <begin position="247"/>
        <end position="260"/>
    </location>
</feature>
<dbReference type="InterPro" id="IPR036096">
    <property type="entry name" value="Ataxin_AXH_dom_sf"/>
</dbReference>
<feature type="compositionally biased region" description="Low complexity" evidence="7">
    <location>
        <begin position="277"/>
        <end position="296"/>
    </location>
</feature>
<dbReference type="SMART" id="SM00536">
    <property type="entry name" value="AXH"/>
    <property type="match status" value="1"/>
</dbReference>
<evidence type="ECO:0000256" key="7">
    <source>
        <dbReference type="SAM" id="MobiDB-lite"/>
    </source>
</evidence>
<evidence type="ECO:0000256" key="5">
    <source>
        <dbReference type="ARBA" id="ARBA00023163"/>
    </source>
</evidence>
<dbReference type="Pfam" id="PF08517">
    <property type="entry name" value="AXH"/>
    <property type="match status" value="1"/>
</dbReference>
<keyword evidence="9" id="KW-1185">Reference proteome</keyword>
<gene>
    <name evidence="10" type="primary">LOC108569478</name>
</gene>
<dbReference type="PANTHER" id="PTHR13392:SF13">
    <property type="entry name" value="AXH DOMAIN-CONTAINING PROTEIN"/>
    <property type="match status" value="1"/>
</dbReference>
<feature type="compositionally biased region" description="Low complexity" evidence="7">
    <location>
        <begin position="470"/>
        <end position="489"/>
    </location>
</feature>
<feature type="compositionally biased region" description="Polar residues" evidence="7">
    <location>
        <begin position="77"/>
        <end position="89"/>
    </location>
</feature>
<evidence type="ECO:0000256" key="3">
    <source>
        <dbReference type="ARBA" id="ARBA00023015"/>
    </source>
</evidence>
<feature type="region of interest" description="Disordered" evidence="7">
    <location>
        <begin position="76"/>
        <end position="104"/>
    </location>
</feature>
<evidence type="ECO:0000259" key="8">
    <source>
        <dbReference type="PROSITE" id="PS51148"/>
    </source>
</evidence>
<accession>A0ABM1NI83</accession>
<sequence length="580" mass="64646">LGVHHQFVIVKGLEGYSSRTHADSCKRIGQGGRRGGSEPMISTGVEGRIPYMTYPEPWRGPPKQPPEFLRPAPKPLPSTNRYNGMTNGTRLAPQPHRPTSKYPSPPAVAPVNLTQQQQHKEDISEELSYTAYARLYHPPNFGPYPTTPAPYLYQSPYTPLLRTSYVQQQQQQQPPPLSPLETYATPTTPTSGTYLSPQAASTFSPPSTSVKPGQSVLRERKHPSFKVPSGKEGSLKHRILTRPEDASTSSSSTLSSSNSTAPHSPLDLQRDHRKLQRQPSLLSSAPSSTSTSATSPPRSPATNKSNHHHHLNQHLNHHHHHHHHQQQQHQSSNNNNNNNNNNVVQAKFSKGSLIQLASGDYKRIEDMRTEDFVLSAEKCEDLRLADSTVVKIVENPITGTATITLSYNQRRTQVDVESALDHPFFVYGQGWASCSKERTLQAYGLKVHTLQVGDILISLTPKEGGGGGPETTKPPSARSETIITTATTTSMTVRPISARDHHQHHHQQQQNHHLHQQQQQQQQHLHHPHHLHLVNNLLKEQQQPSQPPPPPPLSPDRKRRWSAPDQIADGEPEARVIRMD</sequence>
<proteinExistence type="predicted"/>
<feature type="compositionally biased region" description="Low complexity" evidence="7">
    <location>
        <begin position="327"/>
        <end position="342"/>
    </location>
</feature>
<feature type="region of interest" description="Disordered" evidence="7">
    <location>
        <begin position="458"/>
        <end position="527"/>
    </location>
</feature>
<feature type="compositionally biased region" description="Low complexity" evidence="7">
    <location>
        <begin position="179"/>
        <end position="197"/>
    </location>
</feature>
<dbReference type="SUPFAM" id="SSF102031">
    <property type="entry name" value="AXH domain"/>
    <property type="match status" value="1"/>
</dbReference>
<feature type="region of interest" description="Disordered" evidence="7">
    <location>
        <begin position="23"/>
        <end position="44"/>
    </location>
</feature>
<keyword evidence="2" id="KW-0678">Repressor</keyword>
<keyword evidence="3" id="KW-0805">Transcription regulation</keyword>
<dbReference type="GeneID" id="108569478"/>
<name>A0ABM1NI83_NICVS</name>
<dbReference type="PANTHER" id="PTHR13392">
    <property type="entry name" value="ATAXIN 1"/>
    <property type="match status" value="1"/>
</dbReference>
<keyword evidence="4" id="KW-0238">DNA-binding</keyword>
<organism evidence="9 10">
    <name type="scientific">Nicrophorus vespilloides</name>
    <name type="common">Boreal carrion beetle</name>
    <dbReference type="NCBI Taxonomy" id="110193"/>
    <lineage>
        <taxon>Eukaryota</taxon>
        <taxon>Metazoa</taxon>
        <taxon>Ecdysozoa</taxon>
        <taxon>Arthropoda</taxon>
        <taxon>Hexapoda</taxon>
        <taxon>Insecta</taxon>
        <taxon>Pterygota</taxon>
        <taxon>Neoptera</taxon>
        <taxon>Endopterygota</taxon>
        <taxon>Coleoptera</taxon>
        <taxon>Polyphaga</taxon>
        <taxon>Staphyliniformia</taxon>
        <taxon>Silphidae</taxon>
        <taxon>Nicrophorinae</taxon>
        <taxon>Nicrophorus</taxon>
    </lineage>
</organism>
<feature type="compositionally biased region" description="Basic residues" evidence="7">
    <location>
        <begin position="501"/>
        <end position="515"/>
    </location>
</feature>
<feature type="domain" description="AXH" evidence="8">
    <location>
        <begin position="336"/>
        <end position="467"/>
    </location>
</feature>
<feature type="non-terminal residue" evidence="10">
    <location>
        <position position="1"/>
    </location>
</feature>
<evidence type="ECO:0000256" key="6">
    <source>
        <dbReference type="ARBA" id="ARBA00023242"/>
    </source>
</evidence>
<keyword evidence="6" id="KW-0539">Nucleus</keyword>
<dbReference type="InterPro" id="IPR003652">
    <property type="entry name" value="Ataxin_AXH_dom"/>
</dbReference>
<dbReference type="RefSeq" id="XP_017786533.1">
    <property type="nucleotide sequence ID" value="XM_017931044.1"/>
</dbReference>